<dbReference type="InterPro" id="IPR029479">
    <property type="entry name" value="Nitroreductase"/>
</dbReference>
<comment type="caution">
    <text evidence="5">The sequence shown here is derived from an EMBL/GenBank/DDBJ whole genome shotgun (WGS) entry which is preliminary data.</text>
</comment>
<dbReference type="RefSeq" id="WP_078484701.1">
    <property type="nucleotide sequence ID" value="NZ_MPRL01000071.1"/>
</dbReference>
<dbReference type="OrthoDB" id="9784375at2"/>
<evidence type="ECO:0000259" key="4">
    <source>
        <dbReference type="Pfam" id="PF00881"/>
    </source>
</evidence>
<reference evidence="5 6" key="1">
    <citation type="submission" date="2016-11" db="EMBL/GenBank/DDBJ databases">
        <title>Mixed transmission modes and dynamic genome evolution in an obligate animal-bacterial symbiosis.</title>
        <authorList>
            <person name="Russell S.L."/>
            <person name="Corbett-Detig R.B."/>
            <person name="Cavanaugh C.M."/>
        </authorList>
    </citation>
    <scope>NUCLEOTIDE SEQUENCE [LARGE SCALE GENOMIC DNA]</scope>
    <source>
        <strain evidence="5">Sveles-Q1</strain>
    </source>
</reference>
<keyword evidence="6" id="KW-1185">Reference proteome</keyword>
<dbReference type="PANTHER" id="PTHR23026">
    <property type="entry name" value="NADPH NITROREDUCTASE"/>
    <property type="match status" value="1"/>
</dbReference>
<gene>
    <name evidence="5" type="ORF">BOW53_13950</name>
</gene>
<accession>A0A1T2L179</accession>
<evidence type="ECO:0000256" key="1">
    <source>
        <dbReference type="ARBA" id="ARBA00022630"/>
    </source>
</evidence>
<evidence type="ECO:0000256" key="3">
    <source>
        <dbReference type="ARBA" id="ARBA00023002"/>
    </source>
</evidence>
<name>A0A1T2L179_9GAMM</name>
<dbReference type="CDD" id="cd02136">
    <property type="entry name" value="PnbA_NfnB-like"/>
    <property type="match status" value="1"/>
</dbReference>
<evidence type="ECO:0000256" key="2">
    <source>
        <dbReference type="ARBA" id="ARBA00022643"/>
    </source>
</evidence>
<keyword evidence="2" id="KW-0288">FMN</keyword>
<organism evidence="5 6">
    <name type="scientific">Solemya pervernicosa gill symbiont</name>
    <dbReference type="NCBI Taxonomy" id="642797"/>
    <lineage>
        <taxon>Bacteria</taxon>
        <taxon>Pseudomonadati</taxon>
        <taxon>Pseudomonadota</taxon>
        <taxon>Gammaproteobacteria</taxon>
        <taxon>sulfur-oxidizing symbionts</taxon>
    </lineage>
</organism>
<keyword evidence="3" id="KW-0560">Oxidoreductase</keyword>
<evidence type="ECO:0000313" key="5">
    <source>
        <dbReference type="EMBL" id="OOZ38855.1"/>
    </source>
</evidence>
<dbReference type="InterPro" id="IPR050627">
    <property type="entry name" value="Nitroreductase/BluB"/>
</dbReference>
<keyword evidence="1" id="KW-0285">Flavoprotein</keyword>
<proteinExistence type="predicted"/>
<dbReference type="EMBL" id="MPRL01000071">
    <property type="protein sequence ID" value="OOZ38855.1"/>
    <property type="molecule type" value="Genomic_DNA"/>
</dbReference>
<dbReference type="PANTHER" id="PTHR23026:SF90">
    <property type="entry name" value="IODOTYROSINE DEIODINASE 1"/>
    <property type="match status" value="1"/>
</dbReference>
<evidence type="ECO:0000313" key="6">
    <source>
        <dbReference type="Proteomes" id="UP000191110"/>
    </source>
</evidence>
<dbReference type="SUPFAM" id="SSF55469">
    <property type="entry name" value="FMN-dependent nitroreductase-like"/>
    <property type="match status" value="1"/>
</dbReference>
<dbReference type="Gene3D" id="3.40.109.10">
    <property type="entry name" value="NADH Oxidase"/>
    <property type="match status" value="1"/>
</dbReference>
<dbReference type="Pfam" id="PF00881">
    <property type="entry name" value="Nitroreductase"/>
    <property type="match status" value="1"/>
</dbReference>
<dbReference type="InterPro" id="IPR000415">
    <property type="entry name" value="Nitroreductase-like"/>
</dbReference>
<dbReference type="Proteomes" id="UP000191110">
    <property type="component" value="Unassembled WGS sequence"/>
</dbReference>
<sequence length="225" mass="25464">MTEPLNAIDAIKQRSSTRAYLDQPVGRELITTLLDTARYAPSGVNIQPWQVAVVTGKTKRLLGERIIAARDSGATENPDYAYYPSEWREPYKQRRKATGLALYSALKISREDRDKQREAWYRNYRFFDAPVGLVYFIDSDLSQGAWIDMGLFLQSVMVAAQSLGLATCPQAALAEYPDIVRETLGYSSDKQVVCGMALGYADPDHPVNSYRTEREPVESFTQWFE</sequence>
<dbReference type="AlphaFoldDB" id="A0A1T2L179"/>
<protein>
    <submittedName>
        <fullName evidence="5">Nitroreductase</fullName>
    </submittedName>
</protein>
<dbReference type="GO" id="GO:0016491">
    <property type="term" value="F:oxidoreductase activity"/>
    <property type="evidence" value="ECO:0007669"/>
    <property type="project" value="UniProtKB-KW"/>
</dbReference>
<feature type="domain" description="Nitroreductase" evidence="4">
    <location>
        <begin position="11"/>
        <end position="200"/>
    </location>
</feature>